<dbReference type="GO" id="GO:0016903">
    <property type="term" value="F:oxidoreductase activity, acting on the aldehyde or oxo group of donors"/>
    <property type="evidence" value="ECO:0007669"/>
    <property type="project" value="InterPro"/>
</dbReference>
<evidence type="ECO:0000313" key="12">
    <source>
        <dbReference type="Proteomes" id="UP000321080"/>
    </source>
</evidence>
<evidence type="ECO:0000256" key="9">
    <source>
        <dbReference type="SAM" id="Coils"/>
    </source>
</evidence>
<feature type="domain" description="4Fe-4S ferredoxin-type" evidence="10">
    <location>
        <begin position="709"/>
        <end position="738"/>
    </location>
</feature>
<dbReference type="SUPFAM" id="SSF54862">
    <property type="entry name" value="4Fe-4S ferredoxins"/>
    <property type="match status" value="1"/>
</dbReference>
<dbReference type="OrthoDB" id="9808559at2"/>
<dbReference type="InterPro" id="IPR009014">
    <property type="entry name" value="Transketo_C/PFOR_II"/>
</dbReference>
<dbReference type="FunFam" id="3.40.50.920:FF:000007">
    <property type="entry name" value="Pyruvate:ferredoxin (Flavodoxin) oxidoreductase"/>
    <property type="match status" value="1"/>
</dbReference>
<dbReference type="PROSITE" id="PS51379">
    <property type="entry name" value="4FE4S_FER_2"/>
    <property type="match status" value="2"/>
</dbReference>
<dbReference type="Pfam" id="PF01558">
    <property type="entry name" value="POR"/>
    <property type="match status" value="1"/>
</dbReference>
<dbReference type="Pfam" id="PF02775">
    <property type="entry name" value="TPP_enzyme_C"/>
    <property type="match status" value="1"/>
</dbReference>
<keyword evidence="2" id="KW-0813">Transport</keyword>
<dbReference type="Pfam" id="PF12838">
    <property type="entry name" value="Fer4_7"/>
    <property type="match status" value="1"/>
</dbReference>
<feature type="coiled-coil region" evidence="9">
    <location>
        <begin position="885"/>
        <end position="912"/>
    </location>
</feature>
<dbReference type="GO" id="GO:0006979">
    <property type="term" value="P:response to oxidative stress"/>
    <property type="evidence" value="ECO:0007669"/>
    <property type="project" value="TreeGrafter"/>
</dbReference>
<dbReference type="GO" id="GO:0051539">
    <property type="term" value="F:4 iron, 4 sulfur cluster binding"/>
    <property type="evidence" value="ECO:0007669"/>
    <property type="project" value="UniProtKB-KW"/>
</dbReference>
<dbReference type="PANTHER" id="PTHR32154:SF0">
    <property type="entry name" value="PYRUVATE-FLAVODOXIN OXIDOREDUCTASE-RELATED"/>
    <property type="match status" value="1"/>
</dbReference>
<evidence type="ECO:0000256" key="1">
    <source>
        <dbReference type="ARBA" id="ARBA00009032"/>
    </source>
</evidence>
<name>A0A5C7GGE2_9FLAO</name>
<proteinExistence type="inferred from homology"/>
<dbReference type="SUPFAM" id="SSF52922">
    <property type="entry name" value="TK C-terminal domain-like"/>
    <property type="match status" value="1"/>
</dbReference>
<dbReference type="Gene3D" id="3.40.50.970">
    <property type="match status" value="2"/>
</dbReference>
<comment type="caution">
    <text evidence="11">The sequence shown here is derived from an EMBL/GenBank/DDBJ whole genome shotgun (WGS) entry which is preliminary data.</text>
</comment>
<evidence type="ECO:0000256" key="8">
    <source>
        <dbReference type="ARBA" id="ARBA00023014"/>
    </source>
</evidence>
<dbReference type="Pfam" id="PF01855">
    <property type="entry name" value="POR_N"/>
    <property type="match status" value="1"/>
</dbReference>
<keyword evidence="5" id="KW-0249">Electron transport</keyword>
<dbReference type="InterPro" id="IPR002869">
    <property type="entry name" value="Pyrv_flavodox_OxRed_cen"/>
</dbReference>
<keyword evidence="8" id="KW-0411">Iron-sulfur</keyword>
<accession>A0A5C7GGE2</accession>
<keyword evidence="9" id="KW-0175">Coiled coil</keyword>
<dbReference type="Gene3D" id="3.40.50.920">
    <property type="match status" value="1"/>
</dbReference>
<dbReference type="PROSITE" id="PS00198">
    <property type="entry name" value="4FE4S_FER_1"/>
    <property type="match status" value="1"/>
</dbReference>
<feature type="domain" description="4Fe-4S ferredoxin-type" evidence="10">
    <location>
        <begin position="655"/>
        <end position="684"/>
    </location>
</feature>
<dbReference type="Gene3D" id="3.30.70.20">
    <property type="match status" value="1"/>
</dbReference>
<evidence type="ECO:0000256" key="2">
    <source>
        <dbReference type="ARBA" id="ARBA00022448"/>
    </source>
</evidence>
<dbReference type="InterPro" id="IPR017896">
    <property type="entry name" value="4Fe4S_Fe-S-bd"/>
</dbReference>
<dbReference type="GO" id="GO:0046872">
    <property type="term" value="F:metal ion binding"/>
    <property type="evidence" value="ECO:0007669"/>
    <property type="project" value="UniProtKB-KW"/>
</dbReference>
<dbReference type="InterPro" id="IPR011766">
    <property type="entry name" value="TPP_enzyme_TPP-bd"/>
</dbReference>
<dbReference type="PANTHER" id="PTHR32154">
    <property type="entry name" value="PYRUVATE-FLAVODOXIN OXIDOREDUCTASE-RELATED"/>
    <property type="match status" value="1"/>
</dbReference>
<dbReference type="InterPro" id="IPR017900">
    <property type="entry name" value="4Fe4S_Fe_S_CS"/>
</dbReference>
<dbReference type="InterPro" id="IPR033412">
    <property type="entry name" value="PFOR_II"/>
</dbReference>
<dbReference type="SUPFAM" id="SSF53323">
    <property type="entry name" value="Pyruvate-ferredoxin oxidoreductase, PFOR, domain III"/>
    <property type="match status" value="1"/>
</dbReference>
<keyword evidence="6" id="KW-0560">Oxidoreductase</keyword>
<keyword evidence="12" id="KW-1185">Reference proteome</keyword>
<dbReference type="FunFam" id="3.40.50.970:FF:000012">
    <property type="entry name" value="Pyruvate:ferredoxin (Flavodoxin) oxidoreductase"/>
    <property type="match status" value="1"/>
</dbReference>
<protein>
    <submittedName>
        <fullName evidence="11">4Fe-4S dicluster domain-containing protein</fullName>
    </submittedName>
</protein>
<dbReference type="GO" id="GO:0044281">
    <property type="term" value="P:small molecule metabolic process"/>
    <property type="evidence" value="ECO:0007669"/>
    <property type="project" value="UniProtKB-ARBA"/>
</dbReference>
<evidence type="ECO:0000313" key="11">
    <source>
        <dbReference type="EMBL" id="TXG35731.1"/>
    </source>
</evidence>
<dbReference type="Gene3D" id="3.40.920.10">
    <property type="entry name" value="Pyruvate-ferredoxin oxidoreductase, PFOR, domain III"/>
    <property type="match status" value="1"/>
</dbReference>
<evidence type="ECO:0000256" key="6">
    <source>
        <dbReference type="ARBA" id="ARBA00023002"/>
    </source>
</evidence>
<evidence type="ECO:0000256" key="3">
    <source>
        <dbReference type="ARBA" id="ARBA00022485"/>
    </source>
</evidence>
<dbReference type="InterPro" id="IPR050722">
    <property type="entry name" value="Pyruvate:ferred/Flavod_OxRd"/>
</dbReference>
<dbReference type="InterPro" id="IPR029061">
    <property type="entry name" value="THDP-binding"/>
</dbReference>
<keyword evidence="3" id="KW-0004">4Fe-4S</keyword>
<keyword evidence="4" id="KW-0479">Metal-binding</keyword>
<dbReference type="Pfam" id="PF17147">
    <property type="entry name" value="PFOR_II"/>
    <property type="match status" value="1"/>
</dbReference>
<organism evidence="11 12">
    <name type="scientific">Seonamhaeicola maritimus</name>
    <dbReference type="NCBI Taxonomy" id="2591822"/>
    <lineage>
        <taxon>Bacteria</taxon>
        <taxon>Pseudomonadati</taxon>
        <taxon>Bacteroidota</taxon>
        <taxon>Flavobacteriia</taxon>
        <taxon>Flavobacteriales</taxon>
        <taxon>Flavobacteriaceae</taxon>
    </lineage>
</organism>
<evidence type="ECO:0000256" key="7">
    <source>
        <dbReference type="ARBA" id="ARBA00023004"/>
    </source>
</evidence>
<reference evidence="11 12" key="1">
    <citation type="submission" date="2019-08" db="EMBL/GenBank/DDBJ databases">
        <title>Seonamhaeicola sediminis sp. nov., isolated from marine sediment.</title>
        <authorList>
            <person name="Cao W.R."/>
        </authorList>
    </citation>
    <scope>NUCLEOTIDE SEQUENCE [LARGE SCALE GENOMIC DNA]</scope>
    <source>
        <strain evidence="11 12">1505</strain>
    </source>
</reference>
<evidence type="ECO:0000256" key="5">
    <source>
        <dbReference type="ARBA" id="ARBA00022982"/>
    </source>
</evidence>
<evidence type="ECO:0000256" key="4">
    <source>
        <dbReference type="ARBA" id="ARBA00022723"/>
    </source>
</evidence>
<comment type="similarity">
    <text evidence="1">Belongs to the pyruvate:ferredoxin/flavodoxin oxidoreductase family.</text>
</comment>
<dbReference type="InterPro" id="IPR002880">
    <property type="entry name" value="Pyrv_Fd/Flavodoxin_OxRdtase_N"/>
</dbReference>
<dbReference type="RefSeq" id="WP_147769336.1">
    <property type="nucleotide sequence ID" value="NZ_VRKQ01000016.1"/>
</dbReference>
<dbReference type="Proteomes" id="UP000321080">
    <property type="component" value="Unassembled WGS sequence"/>
</dbReference>
<gene>
    <name evidence="11" type="ORF">FUA22_14630</name>
</gene>
<keyword evidence="7" id="KW-0408">Iron</keyword>
<dbReference type="CDD" id="cd07034">
    <property type="entry name" value="TPP_PYR_PFOR_IOR-alpha_like"/>
    <property type="match status" value="1"/>
</dbReference>
<dbReference type="InterPro" id="IPR019752">
    <property type="entry name" value="Pyrv/ketoisovalerate_OxRed_cat"/>
</dbReference>
<sequence>MKASKYHISNANRAVARIAYKTNEVFPIYPITPASEMSELVEQWSAENKPNCFGNVPTAFQMQSEAGAAGTMHGALQTGSLSTTFTASQGLLLMLPNMYKIAGELTPNVIHVATRSIATHALSIFGDHSDIMAVRQSGYAMLGSASVQEAQDFALIAQAATLESRIPFVHFFDGFRTSHETSKIETISDETIQFMMDLKTIKNHRANALNPNNPVIRGTAQGPDLFFQSREAVNPFYDTCPDIVQKHMNTFASLTNRSYNLFDYVGAYDAEQIIISMASSTETIEKTIVHLNNNGNKFGLIKVRLFRPFSTKHLLQALPKTTKSVAVLDRTKEAGSNGEPLYLDILKSIFEAYQNNKISTFPKVVGGRYGLSSKEFTPSMVNAIFNNLKQYQPKNNFTVGINDDVKNLSLDISESIHIDNSCYKAIFYEEKNTKLSESFTNTLKIISKKENTFTQGYIKCDYKKANTFNIAHLRIDNKQIKAPYLIEQADFIGCQKAIFTIKDNTLKNLKSGGTLLVNSSLTSKAFWHSLTVNIQREIITKRINLLIVNISAIEKLELLKNETISELHACFLALKKDLTFSESIHDLIDFIYKVDTSNTYIEETSLSNFNESPNRSLLARLLNNQGNDTSVSLLPVDGTFESDTSKFNPIQHSEFLPKWNIDTCTQCGACSMACPQAALRSKAFDETYLKTAPKNFDFIDSMDFDLMNYTIQINPDQCNGCNNCIDACPTKALKLEKRENIYKEQKSIWNYFETISELDRNLIDTTKVSQQQLQEPLFKYSIGVEGCGEAPYLKLMSQLFGDRLLVANATGASSIFGGALPTTPWSKNNKGYGPAWSNSLFEDNAEFGLGFRLSINQQEKQAKQLIEKLSSQIGSELAFDIVNNSQDSELKINQQKQKVTQLKESLKKMDTLESEELLNISDNLVKKSVWVIGGDGWAYDIGYGGIDHALASGENINILVLDNEVYDNTGAQASKATPFGAQAKFAFNGKQRQKKDLGRLAMMYDNVYVASVAIGANQEQTLKAFNEAESFNGPSIIIAYCHSDAHGIDMKNPSQYHKAAVKSGQWLLYRNDPRRLGNRLNTLQLDSNVPSIKIEDYLKMEKRFSKLLNNSPETFKTLIRQLQKQVDNKFNRYLSLSEQRLFNRSKLIQNKKINKQLTPRN</sequence>
<dbReference type="AlphaFoldDB" id="A0A5C7GGE2"/>
<dbReference type="GO" id="GO:0030976">
    <property type="term" value="F:thiamine pyrophosphate binding"/>
    <property type="evidence" value="ECO:0007669"/>
    <property type="project" value="InterPro"/>
</dbReference>
<evidence type="ECO:0000259" key="10">
    <source>
        <dbReference type="PROSITE" id="PS51379"/>
    </source>
</evidence>
<dbReference type="EMBL" id="VRKQ01000016">
    <property type="protein sequence ID" value="TXG35731.1"/>
    <property type="molecule type" value="Genomic_DNA"/>
</dbReference>
<dbReference type="SUPFAM" id="SSF52518">
    <property type="entry name" value="Thiamin diphosphate-binding fold (THDP-binding)"/>
    <property type="match status" value="2"/>
</dbReference>